<evidence type="ECO:0000256" key="1">
    <source>
        <dbReference type="ARBA" id="ARBA00001933"/>
    </source>
</evidence>
<dbReference type="Gene3D" id="3.90.1150.170">
    <property type="match status" value="1"/>
</dbReference>
<comment type="similarity">
    <text evidence="2 7">Belongs to the group II decarboxylase family.</text>
</comment>
<dbReference type="InterPro" id="IPR015421">
    <property type="entry name" value="PyrdxlP-dep_Trfase_major"/>
</dbReference>
<evidence type="ECO:0000256" key="2">
    <source>
        <dbReference type="ARBA" id="ARBA00009533"/>
    </source>
</evidence>
<keyword evidence="8" id="KW-1185">Reference proteome</keyword>
<dbReference type="GO" id="GO:0019752">
    <property type="term" value="P:carboxylic acid metabolic process"/>
    <property type="evidence" value="ECO:0007669"/>
    <property type="project" value="InterPro"/>
</dbReference>
<evidence type="ECO:0000313" key="8">
    <source>
        <dbReference type="Proteomes" id="UP000694845"/>
    </source>
</evidence>
<gene>
    <name evidence="9" type="primary">LOC110974867</name>
</gene>
<dbReference type="RefSeq" id="XP_022082472.1">
    <property type="nucleotide sequence ID" value="XM_022226780.1"/>
</dbReference>
<evidence type="ECO:0000256" key="4">
    <source>
        <dbReference type="ARBA" id="ARBA00022898"/>
    </source>
</evidence>
<keyword evidence="3" id="KW-0210">Decarboxylase</keyword>
<dbReference type="KEGG" id="aplc:110974867"/>
<accession>A0A8B7XQM5</accession>
<organism evidence="8 9">
    <name type="scientific">Acanthaster planci</name>
    <name type="common">Crown-of-thorns starfish</name>
    <dbReference type="NCBI Taxonomy" id="133434"/>
    <lineage>
        <taxon>Eukaryota</taxon>
        <taxon>Metazoa</taxon>
        <taxon>Echinodermata</taxon>
        <taxon>Eleutherozoa</taxon>
        <taxon>Asterozoa</taxon>
        <taxon>Asteroidea</taxon>
        <taxon>Valvatacea</taxon>
        <taxon>Valvatida</taxon>
        <taxon>Acanthasteridae</taxon>
        <taxon>Acanthaster</taxon>
    </lineage>
</organism>
<comment type="cofactor">
    <cofactor evidence="1 6 7">
        <name>pyridoxal 5'-phosphate</name>
        <dbReference type="ChEBI" id="CHEBI:597326"/>
    </cofactor>
</comment>
<proteinExistence type="inferred from homology"/>
<keyword evidence="5 7" id="KW-0456">Lyase</keyword>
<dbReference type="GeneID" id="110974867"/>
<dbReference type="GO" id="GO:0030170">
    <property type="term" value="F:pyridoxal phosphate binding"/>
    <property type="evidence" value="ECO:0007669"/>
    <property type="project" value="InterPro"/>
</dbReference>
<dbReference type="Pfam" id="PF00282">
    <property type="entry name" value="Pyridoxal_deC"/>
    <property type="match status" value="1"/>
</dbReference>
<dbReference type="GO" id="GO:0016831">
    <property type="term" value="F:carboxy-lyase activity"/>
    <property type="evidence" value="ECO:0007669"/>
    <property type="project" value="UniProtKB-KW"/>
</dbReference>
<sequence length="509" mass="57837">MEQSQTKGLKNGLPEMNEREFFQEMCNLIVKEAIDKTTSGKCKVLNFVHPHLLSEKIDLAIRDDPASQEELLKLCQQTFDYSVRPGHPRFFNQLFGGQDLVGLAGQWMTDAINPSIYTFEVSPVFTLMELEVLCKLRQLCGYKSGDGIFCPGGSIANMYALNIARYKRCPEIKQKGLYNSPRLVAFTSEQSHYSLKKGMAFLGLGVDNLVSVKCDQMGRMIPEELEKEILEAKNKGGDPYFVCATSGTTVLGAYDPLVPIADICERHGLWLHIDAAWGGGALASSKYSHLMQGVERSNSLTWCQHKMMGVPLQCSAFLLREECAKNDARPYNGLMHHSHCAAASYLFQKDKFYDMSYDTGDKSIQCSRKADALKLWLMWKAKGNRGFDEEITRKFDNSRYMADLIRNRENFKLLLEPQCTNVTFWYIPPSLKAMPDGPEFQRKLHKVAPIIKERMMKNGTMMIGYQPLGDHPNFIRMVYCNHATTTQDVEWIVEEIERLGHDIVIPDEI</sequence>
<dbReference type="Gene3D" id="3.40.640.10">
    <property type="entry name" value="Type I PLP-dependent aspartate aminotransferase-like (Major domain)"/>
    <property type="match status" value="1"/>
</dbReference>
<dbReference type="OMA" id="KEETPEW"/>
<dbReference type="PROSITE" id="PS00392">
    <property type="entry name" value="DDC_GAD_HDC_YDC"/>
    <property type="match status" value="1"/>
</dbReference>
<feature type="modified residue" description="N6-(pyridoxal phosphate)lysine" evidence="6">
    <location>
        <position position="306"/>
    </location>
</feature>
<evidence type="ECO:0000256" key="7">
    <source>
        <dbReference type="RuleBase" id="RU000382"/>
    </source>
</evidence>
<keyword evidence="4 6" id="KW-0663">Pyridoxal phosphate</keyword>
<evidence type="ECO:0000256" key="5">
    <source>
        <dbReference type="ARBA" id="ARBA00023239"/>
    </source>
</evidence>
<dbReference type="PANTHER" id="PTHR45677:SF8">
    <property type="entry name" value="CYSTEINE SULFINIC ACID DECARBOXYLASE"/>
    <property type="match status" value="1"/>
</dbReference>
<dbReference type="PANTHER" id="PTHR45677">
    <property type="entry name" value="GLUTAMATE DECARBOXYLASE-RELATED"/>
    <property type="match status" value="1"/>
</dbReference>
<dbReference type="InterPro" id="IPR015424">
    <property type="entry name" value="PyrdxlP-dep_Trfase"/>
</dbReference>
<dbReference type="CDD" id="cd06450">
    <property type="entry name" value="DOPA_deC_like"/>
    <property type="match status" value="1"/>
</dbReference>
<dbReference type="GO" id="GO:0005737">
    <property type="term" value="C:cytoplasm"/>
    <property type="evidence" value="ECO:0007669"/>
    <property type="project" value="TreeGrafter"/>
</dbReference>
<dbReference type="Proteomes" id="UP000694845">
    <property type="component" value="Unplaced"/>
</dbReference>
<dbReference type="OrthoDB" id="392571at2759"/>
<dbReference type="AlphaFoldDB" id="A0A8B7XQM5"/>
<name>A0A8B7XQM5_ACAPL</name>
<protein>
    <submittedName>
        <fullName evidence="9">Cysteine sulfinic acid decarboxylase-like isoform X1</fullName>
    </submittedName>
</protein>
<evidence type="ECO:0000256" key="6">
    <source>
        <dbReference type="PIRSR" id="PIRSR602129-50"/>
    </source>
</evidence>
<evidence type="ECO:0000256" key="3">
    <source>
        <dbReference type="ARBA" id="ARBA00022793"/>
    </source>
</evidence>
<dbReference type="InterPro" id="IPR002129">
    <property type="entry name" value="PyrdxlP-dep_de-COase"/>
</dbReference>
<dbReference type="SUPFAM" id="SSF53383">
    <property type="entry name" value="PLP-dependent transferases"/>
    <property type="match status" value="1"/>
</dbReference>
<reference evidence="9" key="1">
    <citation type="submission" date="2025-08" db="UniProtKB">
        <authorList>
            <consortium name="RefSeq"/>
        </authorList>
    </citation>
    <scope>IDENTIFICATION</scope>
</reference>
<dbReference type="InterPro" id="IPR021115">
    <property type="entry name" value="Pyridoxal-P_BS"/>
</dbReference>
<evidence type="ECO:0000313" key="9">
    <source>
        <dbReference type="RefSeq" id="XP_022082472.1"/>
    </source>
</evidence>